<dbReference type="PROSITE" id="PS50293">
    <property type="entry name" value="TPR_REGION"/>
    <property type="match status" value="1"/>
</dbReference>
<evidence type="ECO:0000259" key="7">
    <source>
        <dbReference type="Pfam" id="PF23892"/>
    </source>
</evidence>
<dbReference type="InterPro" id="IPR011990">
    <property type="entry name" value="TPR-like_helical_dom_sf"/>
</dbReference>
<keyword evidence="10" id="KW-1185">Reference proteome</keyword>
<keyword evidence="2" id="KW-0677">Repeat</keyword>
<keyword evidence="4 5" id="KW-0802">TPR repeat</keyword>
<evidence type="ECO:0000256" key="6">
    <source>
        <dbReference type="SAM" id="Phobius"/>
    </source>
</evidence>
<dbReference type="PANTHER" id="PTHR47870">
    <property type="entry name" value="CYTOCHROME C-TYPE BIOGENESIS PROTEIN CCMH"/>
    <property type="match status" value="1"/>
</dbReference>
<feature type="repeat" description="TPR" evidence="5">
    <location>
        <begin position="168"/>
        <end position="201"/>
    </location>
</feature>
<evidence type="ECO:0000256" key="2">
    <source>
        <dbReference type="ARBA" id="ARBA00022737"/>
    </source>
</evidence>
<keyword evidence="6" id="KW-0472">Membrane</keyword>
<evidence type="ECO:0000256" key="3">
    <source>
        <dbReference type="ARBA" id="ARBA00022748"/>
    </source>
</evidence>
<dbReference type="NCBIfam" id="TIGR03142">
    <property type="entry name" value="cytochro_ccmI"/>
    <property type="match status" value="1"/>
</dbReference>
<dbReference type="Gene3D" id="1.25.40.10">
    <property type="entry name" value="Tetratricopeptide repeat domain"/>
    <property type="match status" value="1"/>
</dbReference>
<keyword evidence="6" id="KW-0812">Transmembrane</keyword>
<feature type="transmembrane region" description="Helical" evidence="6">
    <location>
        <begin position="6"/>
        <end position="24"/>
    </location>
</feature>
<dbReference type="PANTHER" id="PTHR47870:SF1">
    <property type="entry name" value="CYTOCHROME C-TYPE BIOGENESIS PROTEIN CCMH"/>
    <property type="match status" value="1"/>
</dbReference>
<dbReference type="EMBL" id="JBJDOT010000006">
    <property type="protein sequence ID" value="MFK3863502.1"/>
    <property type="molecule type" value="Genomic_DNA"/>
</dbReference>
<accession>A0ABW8KUM8</accession>
<dbReference type="InterPro" id="IPR051263">
    <property type="entry name" value="C-type_cytochrome_biogenesis"/>
</dbReference>
<dbReference type="SUPFAM" id="SSF48452">
    <property type="entry name" value="TPR-like"/>
    <property type="match status" value="1"/>
</dbReference>
<organism evidence="9 10">
    <name type="scientific">Pseudoalteromonas rhizosphaerae</name>
    <dbReference type="NCBI Taxonomy" id="2518973"/>
    <lineage>
        <taxon>Bacteria</taxon>
        <taxon>Pseudomonadati</taxon>
        <taxon>Pseudomonadota</taxon>
        <taxon>Gammaproteobacteria</taxon>
        <taxon>Alteromonadales</taxon>
        <taxon>Pseudoalteromonadaceae</taxon>
        <taxon>Pseudoalteromonas</taxon>
    </lineage>
</organism>
<dbReference type="PROSITE" id="PS50005">
    <property type="entry name" value="TPR"/>
    <property type="match status" value="1"/>
</dbReference>
<dbReference type="InterPro" id="IPR056413">
    <property type="entry name" value="TPR_CcmH_CycH"/>
</dbReference>
<dbReference type="InterPro" id="IPR056412">
    <property type="entry name" value="Ig_CycH"/>
</dbReference>
<sequence>MILMWVSFALLTLLAVAFVALPFLSKERVQSLTYNANSELIAIYHQRLGELANDLANQRIDQVNHDESVIELKRRLLNELSPEKSLMSRGNNRIFALTGSAFLIAFTAVFYTATGSQQQLQNWHSAMDNLAAYGERAVMQQGEPLTQNELQAFALGLRTKLAQSGDDQVAWMLLGRVAMSLNEYDMAQQSFDKVLRMDPDNMPVLISYSQVLLLEGSDVNMTRAAGMLSKVLKDDPTNLDAISLLALIAYERHDWLQAKAAFEVLLKSMDEQDTRYDMIAQRITEIEQNITAENTQLAAALQPQAEQGSGEDNNAAKMSAIKVTVNLAPQLADKLPIQGTLFVFAKAANGPPMPLAVVKLTDYSFPIEVQLSDSNAMVAGLTLSSVDKIILTARISKDASVMPSTGELEGRSDVLERSQTKAYDLLINELIP</sequence>
<dbReference type="Proteomes" id="UP001620262">
    <property type="component" value="Unassembled WGS sequence"/>
</dbReference>
<comment type="subcellular location">
    <subcellularLocation>
        <location evidence="1">Cell envelope</location>
    </subcellularLocation>
</comment>
<evidence type="ECO:0000313" key="9">
    <source>
        <dbReference type="EMBL" id="MFK3863502.1"/>
    </source>
</evidence>
<protein>
    <submittedName>
        <fullName evidence="9">C-type cytochrome biogenesis protein CcmI</fullName>
    </submittedName>
</protein>
<feature type="transmembrane region" description="Helical" evidence="6">
    <location>
        <begin position="94"/>
        <end position="113"/>
    </location>
</feature>
<evidence type="ECO:0000313" key="10">
    <source>
        <dbReference type="Proteomes" id="UP001620262"/>
    </source>
</evidence>
<dbReference type="InterPro" id="IPR017560">
    <property type="entry name" value="Cyt_c_biogenesis_CcmI"/>
</dbReference>
<comment type="caution">
    <text evidence="9">The sequence shown here is derived from an EMBL/GenBank/DDBJ whole genome shotgun (WGS) entry which is preliminary data.</text>
</comment>
<reference evidence="9 10" key="1">
    <citation type="submission" date="2024-11" db="EMBL/GenBank/DDBJ databases">
        <title>The Natural Products Discovery Center: Release of the First 8490 Sequenced Strains for Exploring Actinobacteria Biosynthetic Diversity.</title>
        <authorList>
            <person name="Kalkreuter E."/>
            <person name="Kautsar S.A."/>
            <person name="Yang D."/>
            <person name="Bader C.D."/>
            <person name="Teijaro C.N."/>
            <person name="Fluegel L."/>
            <person name="Davis C.M."/>
            <person name="Simpson J.R."/>
            <person name="Lauterbach L."/>
            <person name="Steele A.D."/>
            <person name="Gui C."/>
            <person name="Meng S."/>
            <person name="Li G."/>
            <person name="Viehrig K."/>
            <person name="Ye F."/>
            <person name="Su P."/>
            <person name="Kiefer A.F."/>
            <person name="Nichols A."/>
            <person name="Cepeda A.J."/>
            <person name="Yan W."/>
            <person name="Fan B."/>
            <person name="Jiang Y."/>
            <person name="Adhikari A."/>
            <person name="Zheng C.-J."/>
            <person name="Schuster L."/>
            <person name="Cowan T.M."/>
            <person name="Smanski M.J."/>
            <person name="Chevrette M.G."/>
            <person name="De Carvalho L.P.S."/>
            <person name="Shen B."/>
        </authorList>
    </citation>
    <scope>NUCLEOTIDE SEQUENCE [LARGE SCALE GENOMIC DNA]</scope>
    <source>
        <strain evidence="9 10">NPDC078403</strain>
    </source>
</reference>
<evidence type="ECO:0000256" key="5">
    <source>
        <dbReference type="PROSITE-ProRule" id="PRU00339"/>
    </source>
</evidence>
<keyword evidence="6" id="KW-1133">Transmembrane helix</keyword>
<dbReference type="Pfam" id="PF23892">
    <property type="entry name" value="Ig_CycH"/>
    <property type="match status" value="1"/>
</dbReference>
<dbReference type="InterPro" id="IPR019734">
    <property type="entry name" value="TPR_rpt"/>
</dbReference>
<feature type="domain" description="Cytochrome c-type biogenesis protein H TPR" evidence="8">
    <location>
        <begin position="119"/>
        <end position="276"/>
    </location>
</feature>
<proteinExistence type="predicted"/>
<gene>
    <name evidence="9" type="primary">ccmI</name>
    <name evidence="9" type="ORF">ACI2JU_06370</name>
</gene>
<name>A0ABW8KUM8_9GAMM</name>
<feature type="domain" description="Cytochrome c-type biogenesis protein H Ig-like" evidence="7">
    <location>
        <begin position="321"/>
        <end position="428"/>
    </location>
</feature>
<evidence type="ECO:0000259" key="8">
    <source>
        <dbReference type="Pfam" id="PF23914"/>
    </source>
</evidence>
<dbReference type="Pfam" id="PF23914">
    <property type="entry name" value="TPR_CcmH_CycH"/>
    <property type="match status" value="1"/>
</dbReference>
<keyword evidence="3" id="KW-0201">Cytochrome c-type biogenesis</keyword>
<evidence type="ECO:0000256" key="4">
    <source>
        <dbReference type="ARBA" id="ARBA00022803"/>
    </source>
</evidence>
<evidence type="ECO:0000256" key="1">
    <source>
        <dbReference type="ARBA" id="ARBA00004196"/>
    </source>
</evidence>
<dbReference type="RefSeq" id="WP_404675004.1">
    <property type="nucleotide sequence ID" value="NZ_JBJDOT010000006.1"/>
</dbReference>